<name>A0A5Q5BE51_MYCSS</name>
<proteinExistence type="predicted"/>
<accession>A0A5Q5BE51</accession>
<keyword evidence="1" id="KW-1133">Transmembrane helix</keyword>
<protein>
    <submittedName>
        <fullName evidence="2">Putative alanine and proline rich membrane protein</fullName>
    </submittedName>
</protein>
<organism evidence="2">
    <name type="scientific">Mycobacterium sp. (strain MCS)</name>
    <dbReference type="NCBI Taxonomy" id="164756"/>
    <lineage>
        <taxon>Bacteria</taxon>
        <taxon>Bacillati</taxon>
        <taxon>Actinomycetota</taxon>
        <taxon>Actinomycetes</taxon>
        <taxon>Mycobacteriales</taxon>
        <taxon>Mycobacteriaceae</taxon>
        <taxon>Mycobacterium</taxon>
    </lineage>
</organism>
<keyword evidence="1" id="KW-0472">Membrane</keyword>
<keyword evidence="1" id="KW-0812">Transmembrane</keyword>
<dbReference type="AlphaFoldDB" id="A0A5Q5BE51"/>
<gene>
    <name evidence="2" type="ordered locus">Mmcs_0341</name>
</gene>
<feature type="transmembrane region" description="Helical" evidence="1">
    <location>
        <begin position="16"/>
        <end position="38"/>
    </location>
</feature>
<dbReference type="EMBL" id="CP000384">
    <property type="protein sequence ID" value="ABG06462.1"/>
    <property type="molecule type" value="Genomic_DNA"/>
</dbReference>
<reference evidence="2" key="1">
    <citation type="submission" date="2006-06" db="EMBL/GenBank/DDBJ databases">
        <title>Complete sequence of chromosome of Mycobacterium sp. MCS.</title>
        <authorList>
            <consortium name="US DOE Joint Genome Institute"/>
            <person name="Copeland A."/>
            <person name="Lucas S."/>
            <person name="Lapidus A."/>
            <person name="Barry K."/>
            <person name="Detter J.C."/>
            <person name="Glavina del Rio T."/>
            <person name="Hammon N."/>
            <person name="Israni S."/>
            <person name="Dalin E."/>
            <person name="Tice H."/>
            <person name="Pitluck S."/>
            <person name="Martinez M."/>
            <person name="Schmutz J."/>
            <person name="Larimer F."/>
            <person name="Land M."/>
            <person name="Hauser L."/>
            <person name="Kyrpides N."/>
            <person name="Kim E."/>
            <person name="Miller C.D."/>
            <person name="Hughes J.E."/>
            <person name="Anderson A.J."/>
            <person name="Sims R.C."/>
            <person name="Richardson P."/>
        </authorList>
    </citation>
    <scope>NUCLEOTIDE SEQUENCE [LARGE SCALE GENOMIC DNA]</scope>
    <source>
        <strain evidence="2">MCS</strain>
    </source>
</reference>
<sequence>MPPGPQPIGAARSRSTALSVIACLIATAALILSVWTWWQARPPSYDAAAQAGAKDTACAAYTQVRTGVATNTHLASPGGDDDVTGVLAVAANARVALMGGGQYLLDILDPATPPELADAVRQFAMKLMQFGAAATAGAPDSDPGQQAVKRDLDALTATLDGLCG</sequence>
<evidence type="ECO:0000313" key="2">
    <source>
        <dbReference type="EMBL" id="ABG06462.1"/>
    </source>
</evidence>
<evidence type="ECO:0000256" key="1">
    <source>
        <dbReference type="SAM" id="Phobius"/>
    </source>
</evidence>
<dbReference type="KEGG" id="mmc:Mmcs_0341"/>